<comment type="caution">
    <text evidence="3">The sequence shown here is derived from an EMBL/GenBank/DDBJ whole genome shotgun (WGS) entry which is preliminary data.</text>
</comment>
<dbReference type="Proteomes" id="UP001501570">
    <property type="component" value="Unassembled WGS sequence"/>
</dbReference>
<dbReference type="PANTHER" id="PTHR12128">
    <property type="entry name" value="DIHYDRODIPICOLINATE SYNTHASE"/>
    <property type="match status" value="1"/>
</dbReference>
<reference evidence="4" key="1">
    <citation type="journal article" date="2019" name="Int. J. Syst. Evol. Microbiol.">
        <title>The Global Catalogue of Microorganisms (GCM) 10K type strain sequencing project: providing services to taxonomists for standard genome sequencing and annotation.</title>
        <authorList>
            <consortium name="The Broad Institute Genomics Platform"/>
            <consortium name="The Broad Institute Genome Sequencing Center for Infectious Disease"/>
            <person name="Wu L."/>
            <person name="Ma J."/>
        </authorList>
    </citation>
    <scope>NUCLEOTIDE SEQUENCE [LARGE SCALE GENOMIC DNA]</scope>
    <source>
        <strain evidence="4">JCM 18304</strain>
    </source>
</reference>
<dbReference type="Pfam" id="PF00701">
    <property type="entry name" value="DHDPS"/>
    <property type="match status" value="1"/>
</dbReference>
<dbReference type="PANTHER" id="PTHR12128:SF66">
    <property type="entry name" value="4-HYDROXY-2-OXOGLUTARATE ALDOLASE, MITOCHONDRIAL"/>
    <property type="match status" value="1"/>
</dbReference>
<dbReference type="InterPro" id="IPR013785">
    <property type="entry name" value="Aldolase_TIM"/>
</dbReference>
<evidence type="ECO:0008006" key="5">
    <source>
        <dbReference type="Google" id="ProtNLM"/>
    </source>
</evidence>
<organism evidence="3 4">
    <name type="scientific">Rugosimonospora acidiphila</name>
    <dbReference type="NCBI Taxonomy" id="556531"/>
    <lineage>
        <taxon>Bacteria</taxon>
        <taxon>Bacillati</taxon>
        <taxon>Actinomycetota</taxon>
        <taxon>Actinomycetes</taxon>
        <taxon>Micromonosporales</taxon>
        <taxon>Micromonosporaceae</taxon>
        <taxon>Rugosimonospora</taxon>
    </lineage>
</organism>
<dbReference type="InterPro" id="IPR002220">
    <property type="entry name" value="DapA-like"/>
</dbReference>
<sequence>MAGSGYEKSEAKDWAKQNLLGVCNVIIPSFKSDLSGLNEAGIRHDVRRNMELGFTGALLVSEVGTTLDEMRQFMEIAVDEAKGQHQILLHGTFDNSDQIIAMSKDAKAIGLDAVLLGHPNSFYPKSAQDIIDYTKNICDNVDLGVVLFCAQHWNFSRVHPSGFPLDAIIEMADFENVIGVKYEVGRPGATGTYECFRALKDHNIVVSDPFEPNAPIWTDVFGMQWMGTSNYEYYGDRMPRMFAALTEGRRDEAIDIYWQTQAARTTRGSAQAAFEGANFIHRYLWKYQAWLTGYNGGPLRQPAMKLSDAQMRATADGLVRSKIIDKAPTDFSEFFVSRNPA</sequence>
<keyword evidence="4" id="KW-1185">Reference proteome</keyword>
<dbReference type="EMBL" id="BAABJQ010000014">
    <property type="protein sequence ID" value="GAA5190422.1"/>
    <property type="molecule type" value="Genomic_DNA"/>
</dbReference>
<protein>
    <recommendedName>
        <fullName evidence="5">4-hydroxy-tetrahydrodipicolinate synthase</fullName>
    </recommendedName>
</protein>
<keyword evidence="2" id="KW-0456">Lyase</keyword>
<dbReference type="CDD" id="cd00408">
    <property type="entry name" value="DHDPS-like"/>
    <property type="match status" value="1"/>
</dbReference>
<gene>
    <name evidence="3" type="ORF">GCM10023322_45520</name>
</gene>
<accession>A0ABP9S235</accession>
<name>A0ABP9S235_9ACTN</name>
<evidence type="ECO:0000313" key="4">
    <source>
        <dbReference type="Proteomes" id="UP001501570"/>
    </source>
</evidence>
<evidence type="ECO:0000256" key="2">
    <source>
        <dbReference type="ARBA" id="ARBA00023239"/>
    </source>
</evidence>
<proteinExistence type="inferred from homology"/>
<dbReference type="SMART" id="SM01130">
    <property type="entry name" value="DHDPS"/>
    <property type="match status" value="1"/>
</dbReference>
<dbReference type="SUPFAM" id="SSF51569">
    <property type="entry name" value="Aldolase"/>
    <property type="match status" value="1"/>
</dbReference>
<evidence type="ECO:0000313" key="3">
    <source>
        <dbReference type="EMBL" id="GAA5190422.1"/>
    </source>
</evidence>
<comment type="similarity">
    <text evidence="1">Belongs to the DapA family.</text>
</comment>
<evidence type="ECO:0000256" key="1">
    <source>
        <dbReference type="ARBA" id="ARBA00007592"/>
    </source>
</evidence>
<dbReference type="Gene3D" id="3.20.20.70">
    <property type="entry name" value="Aldolase class I"/>
    <property type="match status" value="1"/>
</dbReference>
<dbReference type="RefSeq" id="WP_345632633.1">
    <property type="nucleotide sequence ID" value="NZ_BAABJQ010000014.1"/>
</dbReference>